<feature type="transmembrane region" description="Helical" evidence="5">
    <location>
        <begin position="126"/>
        <end position="151"/>
    </location>
</feature>
<reference evidence="6 7" key="1">
    <citation type="submission" date="2019-10" db="EMBL/GenBank/DDBJ databases">
        <title>Extracellular Electron Transfer in a Candidatus Methanoperedens spp. Enrichment Culture.</title>
        <authorList>
            <person name="Berger S."/>
            <person name="Rangel Shaw D."/>
            <person name="Berben T."/>
            <person name="In 'T Zandt M."/>
            <person name="Frank J."/>
            <person name="Reimann J."/>
            <person name="Jetten M.S.M."/>
            <person name="Welte C.U."/>
        </authorList>
    </citation>
    <scope>NUCLEOTIDE SEQUENCE [LARGE SCALE GENOMIC DNA]</scope>
    <source>
        <strain evidence="6">SB12</strain>
    </source>
</reference>
<name>A0A833M0D6_9LEPT</name>
<keyword evidence="4 5" id="KW-0472">Membrane</keyword>
<evidence type="ECO:0000313" key="7">
    <source>
        <dbReference type="Proteomes" id="UP000460298"/>
    </source>
</evidence>
<keyword evidence="2 5" id="KW-0812">Transmembrane</keyword>
<sequence length="243" mass="26781">MRLQRVVRAFLSVFRSPRVVRQERLWSYFVLPGLLSLVLGTALAVGVFYAALALLEWLIVLIPGTMADAALPFLWIIALVQAVFFYLISYRLVTALVVLPFLSPLQDRLEQLQFGQRKETALSADIGNALLGSLRALLQIAGMILLMLVTLPLGPFQFIPLALYDGYFIGRGVFDMLLERDYPKSAARMQTLKALRPESLGLGLGSLVLLLIPVAGILTAAGFGLIAAFRLHYGDLKVIKNLP</sequence>
<proteinExistence type="predicted"/>
<evidence type="ECO:0000256" key="4">
    <source>
        <dbReference type="ARBA" id="ARBA00023136"/>
    </source>
</evidence>
<dbReference type="Proteomes" id="UP000460298">
    <property type="component" value="Unassembled WGS sequence"/>
</dbReference>
<dbReference type="InterPro" id="IPR059112">
    <property type="entry name" value="CysZ/EI24"/>
</dbReference>
<feature type="transmembrane region" description="Helical" evidence="5">
    <location>
        <begin position="199"/>
        <end position="229"/>
    </location>
</feature>
<feature type="transmembrane region" description="Helical" evidence="5">
    <location>
        <begin position="25"/>
        <end position="52"/>
    </location>
</feature>
<comment type="caution">
    <text evidence="6">The sequence shown here is derived from an EMBL/GenBank/DDBJ whole genome shotgun (WGS) entry which is preliminary data.</text>
</comment>
<dbReference type="AlphaFoldDB" id="A0A833M0D6"/>
<evidence type="ECO:0000256" key="2">
    <source>
        <dbReference type="ARBA" id="ARBA00022692"/>
    </source>
</evidence>
<organism evidence="6 7">
    <name type="scientific">Leptonema illini</name>
    <dbReference type="NCBI Taxonomy" id="183"/>
    <lineage>
        <taxon>Bacteria</taxon>
        <taxon>Pseudomonadati</taxon>
        <taxon>Spirochaetota</taxon>
        <taxon>Spirochaetia</taxon>
        <taxon>Leptospirales</taxon>
        <taxon>Leptospiraceae</taxon>
        <taxon>Leptonema</taxon>
    </lineage>
</organism>
<comment type="subcellular location">
    <subcellularLocation>
        <location evidence="1">Membrane</location>
        <topology evidence="1">Multi-pass membrane protein</topology>
    </subcellularLocation>
</comment>
<keyword evidence="3 5" id="KW-1133">Transmembrane helix</keyword>
<dbReference type="EMBL" id="WBUI01000018">
    <property type="protein sequence ID" value="KAB2930696.1"/>
    <property type="molecule type" value="Genomic_DNA"/>
</dbReference>
<protein>
    <submittedName>
        <fullName evidence="6">Uncharacterized protein</fullName>
    </submittedName>
</protein>
<evidence type="ECO:0000256" key="1">
    <source>
        <dbReference type="ARBA" id="ARBA00004141"/>
    </source>
</evidence>
<accession>A0A833M0D6</accession>
<dbReference type="Pfam" id="PF07264">
    <property type="entry name" value="EI24"/>
    <property type="match status" value="1"/>
</dbReference>
<feature type="transmembrane region" description="Helical" evidence="5">
    <location>
        <begin position="72"/>
        <end position="105"/>
    </location>
</feature>
<evidence type="ECO:0000256" key="3">
    <source>
        <dbReference type="ARBA" id="ARBA00022989"/>
    </source>
</evidence>
<evidence type="ECO:0000313" key="6">
    <source>
        <dbReference type="EMBL" id="KAB2930696.1"/>
    </source>
</evidence>
<gene>
    <name evidence="6" type="ORF">F9K24_15790</name>
</gene>
<evidence type="ECO:0000256" key="5">
    <source>
        <dbReference type="SAM" id="Phobius"/>
    </source>
</evidence>